<dbReference type="InterPro" id="IPR043504">
    <property type="entry name" value="Peptidase_S1_PA_chymotrypsin"/>
</dbReference>
<feature type="chain" id="PRO_5018528634" evidence="1">
    <location>
        <begin position="23"/>
        <end position="207"/>
    </location>
</feature>
<accession>A0A3S3UDA8</accession>
<proteinExistence type="predicted"/>
<dbReference type="Proteomes" id="UP000288086">
    <property type="component" value="Unassembled WGS sequence"/>
</dbReference>
<dbReference type="EMBL" id="MTKP01000216">
    <property type="protein sequence ID" value="RWX47538.1"/>
    <property type="molecule type" value="Genomic_DNA"/>
</dbReference>
<evidence type="ECO:0000256" key="1">
    <source>
        <dbReference type="SAM" id="SignalP"/>
    </source>
</evidence>
<keyword evidence="3" id="KW-1185">Reference proteome</keyword>
<organism evidence="2 3">
    <name type="scientific">Candidatus Electrothrix communis</name>
    <dbReference type="NCBI Taxonomy" id="1859133"/>
    <lineage>
        <taxon>Bacteria</taxon>
        <taxon>Pseudomonadati</taxon>
        <taxon>Thermodesulfobacteriota</taxon>
        <taxon>Desulfobulbia</taxon>
        <taxon>Desulfobulbales</taxon>
        <taxon>Desulfobulbaceae</taxon>
        <taxon>Candidatus Electrothrix</taxon>
    </lineage>
</organism>
<feature type="non-terminal residue" evidence="2">
    <location>
        <position position="207"/>
    </location>
</feature>
<evidence type="ECO:0000313" key="2">
    <source>
        <dbReference type="EMBL" id="RWX47538.1"/>
    </source>
</evidence>
<keyword evidence="2" id="KW-0645">Protease</keyword>
<comment type="caution">
    <text evidence="2">The sequence shown here is derived from an EMBL/GenBank/DDBJ whole genome shotgun (WGS) entry which is preliminary data.</text>
</comment>
<name>A0A3S3UDA8_9BACT</name>
<dbReference type="Gene3D" id="2.40.10.10">
    <property type="entry name" value="Trypsin-like serine proteases"/>
    <property type="match status" value="1"/>
</dbReference>
<gene>
    <name evidence="2" type="ORF">VT98_12161</name>
</gene>
<keyword evidence="2" id="KW-0378">Hydrolase</keyword>
<dbReference type="GO" id="GO:0006508">
    <property type="term" value="P:proteolysis"/>
    <property type="evidence" value="ECO:0007669"/>
    <property type="project" value="UniProtKB-KW"/>
</dbReference>
<dbReference type="SUPFAM" id="SSF50494">
    <property type="entry name" value="Trypsin-like serine proteases"/>
    <property type="match status" value="1"/>
</dbReference>
<dbReference type="InterPro" id="IPR009003">
    <property type="entry name" value="Peptidase_S1_PA"/>
</dbReference>
<protein>
    <submittedName>
        <fullName evidence="2">Serine protease Do</fullName>
        <ecNumber evidence="2">3.4.21.107</ecNumber>
    </submittedName>
</protein>
<dbReference type="EC" id="3.4.21.107" evidence="2"/>
<reference evidence="2 3" key="1">
    <citation type="submission" date="2017-01" db="EMBL/GenBank/DDBJ databases">
        <title>The cable genome- insights into the physiology and evolution of filamentous bacteria capable of sulfide oxidation via long distance electron transfer.</title>
        <authorList>
            <person name="Schreiber L."/>
            <person name="Bjerg J.T."/>
            <person name="Boggild A."/>
            <person name="Van De Vossenberg J."/>
            <person name="Meysman F."/>
            <person name="Nielsen L.P."/>
            <person name="Schramm A."/>
            <person name="Kjeldsen K.U."/>
        </authorList>
    </citation>
    <scope>NUCLEOTIDE SEQUENCE [LARGE SCALE GENOMIC DNA]</scope>
    <source>
        <strain evidence="2">A1</strain>
    </source>
</reference>
<dbReference type="GO" id="GO:0008233">
    <property type="term" value="F:peptidase activity"/>
    <property type="evidence" value="ECO:0007669"/>
    <property type="project" value="UniProtKB-KW"/>
</dbReference>
<dbReference type="AlphaFoldDB" id="A0A3S3UDA8"/>
<evidence type="ECO:0000313" key="3">
    <source>
        <dbReference type="Proteomes" id="UP000288086"/>
    </source>
</evidence>
<keyword evidence="1" id="KW-0732">Signal</keyword>
<sequence length="207" mass="22058">MNKCIQLFLSAALMMYPCGLHAAEAGEQYALSRAAAQQAVCQWLNQNGYSYQIFPEPGGVLRLRSSSQTGDPWQLELRPHSPLATSVAVSSAGGTGKNAQLAELLPYLATVAAGSKEVSRPREGQQQQDGIPGPVLDQIGTVVCVRAGGPGETVQFTGFFIDKGLILCTAHDLGTTEEVSIVSTMGVHFKGEITRIDSQRDLALLQI</sequence>
<feature type="signal peptide" evidence="1">
    <location>
        <begin position="1"/>
        <end position="22"/>
    </location>
</feature>